<comment type="caution">
    <text evidence="1">The sequence shown here is derived from an EMBL/GenBank/DDBJ whole genome shotgun (WGS) entry which is preliminary data.</text>
</comment>
<dbReference type="Proteomes" id="UP001595912">
    <property type="component" value="Unassembled WGS sequence"/>
</dbReference>
<protein>
    <recommendedName>
        <fullName evidence="3">PE-PGRS family protein</fullName>
    </recommendedName>
</protein>
<dbReference type="RefSeq" id="WP_380121837.1">
    <property type="nucleotide sequence ID" value="NZ_JBHSIU010000046.1"/>
</dbReference>
<reference evidence="2" key="1">
    <citation type="journal article" date="2019" name="Int. J. Syst. Evol. Microbiol.">
        <title>The Global Catalogue of Microorganisms (GCM) 10K type strain sequencing project: providing services to taxonomists for standard genome sequencing and annotation.</title>
        <authorList>
            <consortium name="The Broad Institute Genomics Platform"/>
            <consortium name="The Broad Institute Genome Sequencing Center for Infectious Disease"/>
            <person name="Wu L."/>
            <person name="Ma J."/>
        </authorList>
    </citation>
    <scope>NUCLEOTIDE SEQUENCE [LARGE SCALE GENOMIC DNA]</scope>
    <source>
        <strain evidence="2">CGMCC 4.7152</strain>
    </source>
</reference>
<evidence type="ECO:0008006" key="3">
    <source>
        <dbReference type="Google" id="ProtNLM"/>
    </source>
</evidence>
<gene>
    <name evidence="1" type="ORF">ACFPIJ_35445</name>
</gene>
<organism evidence="1 2">
    <name type="scientific">Dactylosporangium cerinum</name>
    <dbReference type="NCBI Taxonomy" id="1434730"/>
    <lineage>
        <taxon>Bacteria</taxon>
        <taxon>Bacillati</taxon>
        <taxon>Actinomycetota</taxon>
        <taxon>Actinomycetes</taxon>
        <taxon>Micromonosporales</taxon>
        <taxon>Micromonosporaceae</taxon>
        <taxon>Dactylosporangium</taxon>
    </lineage>
</organism>
<name>A0ABV9W598_9ACTN</name>
<proteinExistence type="predicted"/>
<keyword evidence="2" id="KW-1185">Reference proteome</keyword>
<dbReference type="EMBL" id="JBHSIU010000046">
    <property type="protein sequence ID" value="MFC5003114.1"/>
    <property type="molecule type" value="Genomic_DNA"/>
</dbReference>
<accession>A0ABV9W598</accession>
<evidence type="ECO:0000313" key="1">
    <source>
        <dbReference type="EMBL" id="MFC5003114.1"/>
    </source>
</evidence>
<sequence>MESDQFRRADDMYAAQTERIRRDIEGSGIGVVAVSGATRPAEPRFGGLLSGDGTVLGVEVVHDAGNVRVVVDTARPSGGRPLGWMVEHRLRLARARFPTLEWTEDDVTVVVDGAPVAGRIIRAGERWWAAGCRLGDLEISVGAQDWHPDVIAVDTMDDVVAMLARLQQPAAPGRGGASADGEVPDHLRREPHRALVDMMLAAAPEHPEWLVGGGAPPDLPRYWGTVWRAAVRRHTELTDEPDAAAEESVRGMVDQLGNLHREAAWFREERALRERAIDETLLHGTGLSDTVPSRPAQLAWRRLQHGGGQGPQASHAAHQDWLAAWDRWAGSQR</sequence>
<evidence type="ECO:0000313" key="2">
    <source>
        <dbReference type="Proteomes" id="UP001595912"/>
    </source>
</evidence>